<evidence type="ECO:0000256" key="5">
    <source>
        <dbReference type="SAM" id="MobiDB-lite"/>
    </source>
</evidence>
<dbReference type="PANTHER" id="PTHR38097:SF2">
    <property type="entry name" value="DNA-BINDING PROTEIN STPA"/>
    <property type="match status" value="1"/>
</dbReference>
<evidence type="ECO:0000256" key="3">
    <source>
        <dbReference type="ARBA" id="ARBA00022490"/>
    </source>
</evidence>
<evidence type="ECO:0000313" key="7">
    <source>
        <dbReference type="EMBL" id="MBB2929012.1"/>
    </source>
</evidence>
<protein>
    <submittedName>
        <fullName evidence="7">DNA-binding protein H-NS</fullName>
    </submittedName>
</protein>
<dbReference type="SUPFAM" id="SSF81273">
    <property type="entry name" value="H-NS histone-like proteins"/>
    <property type="match status" value="2"/>
</dbReference>
<dbReference type="InterPro" id="IPR027444">
    <property type="entry name" value="H-NS_C_dom"/>
</dbReference>
<comment type="caution">
    <text evidence="7">The sequence shown here is derived from an EMBL/GenBank/DDBJ whole genome shotgun (WGS) entry which is preliminary data.</text>
</comment>
<dbReference type="EMBL" id="JACHVZ010000009">
    <property type="protein sequence ID" value="MBB2929012.1"/>
    <property type="molecule type" value="Genomic_DNA"/>
</dbReference>
<dbReference type="Gene3D" id="4.10.430.30">
    <property type="match status" value="2"/>
</dbReference>
<keyword evidence="4 7" id="KW-0238">DNA-binding</keyword>
<comment type="subcellular location">
    <subcellularLocation>
        <location evidence="1">Cytoplasm</location>
        <location evidence="1">Nucleoid</location>
    </subcellularLocation>
</comment>
<comment type="similarity">
    <text evidence="2">Belongs to the histone-like protein H-NS family.</text>
</comment>
<dbReference type="PANTHER" id="PTHR38097">
    <property type="match status" value="1"/>
</dbReference>
<evidence type="ECO:0000256" key="2">
    <source>
        <dbReference type="ARBA" id="ARBA00010610"/>
    </source>
</evidence>
<dbReference type="Pfam" id="PF00816">
    <property type="entry name" value="Histone_HNS"/>
    <property type="match status" value="2"/>
</dbReference>
<keyword evidence="8" id="KW-1185">Reference proteome</keyword>
<dbReference type="GO" id="GO:0003677">
    <property type="term" value="F:DNA binding"/>
    <property type="evidence" value="ECO:0007669"/>
    <property type="project" value="UniProtKB-KW"/>
</dbReference>
<dbReference type="RefSeq" id="WP_110385821.1">
    <property type="nucleotide sequence ID" value="NZ_JACHVZ010000009.1"/>
</dbReference>
<reference evidence="7 8" key="1">
    <citation type="submission" date="2020-08" db="EMBL/GenBank/DDBJ databases">
        <title>Genomic Encyclopedia of Type Strains, Phase IV (KMG-V): Genome sequencing to study the core and pangenomes of soil and plant-associated prokaryotes.</title>
        <authorList>
            <person name="Whitman W."/>
        </authorList>
    </citation>
    <scope>NUCLEOTIDE SEQUENCE [LARGE SCALE GENOMIC DNA]</scope>
    <source>
        <strain evidence="7 8">SRMrh-85</strain>
    </source>
</reference>
<evidence type="ECO:0000259" key="6">
    <source>
        <dbReference type="SMART" id="SM00528"/>
    </source>
</evidence>
<feature type="domain" description="DNA-binding protein H-NS-like C-terminal" evidence="6">
    <location>
        <begin position="124"/>
        <end position="164"/>
    </location>
</feature>
<sequence>MATLEDIQAKIGRLQAEAEAIVRKQSLVAIRKIAELMEKHGLTLADLESHVGGKKRGRQTVGVKAASKLNGGAKYVDPRSGATWTGHGRAPAWIANAKNRDKFLTDASARHPASAAERASKAGNYVRGPQIPKYRDPETGATWSGRGRAPAWLAEAKDRAVFLIKGKGKAVPKATTVSQSQRRSS</sequence>
<keyword evidence="3" id="KW-0963">Cytoplasm</keyword>
<dbReference type="SMART" id="SM00528">
    <property type="entry name" value="HNS"/>
    <property type="match status" value="2"/>
</dbReference>
<feature type="domain" description="DNA-binding protein H-NS-like C-terminal" evidence="6">
    <location>
        <begin position="65"/>
        <end position="105"/>
    </location>
</feature>
<dbReference type="Proteomes" id="UP000533533">
    <property type="component" value="Unassembled WGS sequence"/>
</dbReference>
<evidence type="ECO:0000256" key="4">
    <source>
        <dbReference type="ARBA" id="ARBA00023125"/>
    </source>
</evidence>
<accession>A0ABR6FPG2</accession>
<evidence type="ECO:0000256" key="1">
    <source>
        <dbReference type="ARBA" id="ARBA00004453"/>
    </source>
</evidence>
<name>A0ABR6FPG2_9BURK</name>
<organism evidence="7 8">
    <name type="scientific">Paraburkholderia silvatlantica</name>
    <dbReference type="NCBI Taxonomy" id="321895"/>
    <lineage>
        <taxon>Bacteria</taxon>
        <taxon>Pseudomonadati</taxon>
        <taxon>Pseudomonadota</taxon>
        <taxon>Betaproteobacteria</taxon>
        <taxon>Burkholderiales</taxon>
        <taxon>Burkholderiaceae</taxon>
        <taxon>Paraburkholderia</taxon>
    </lineage>
</organism>
<feature type="region of interest" description="Disordered" evidence="5">
    <location>
        <begin position="115"/>
        <end position="147"/>
    </location>
</feature>
<gene>
    <name evidence="7" type="ORF">FHX59_003443</name>
</gene>
<evidence type="ECO:0000313" key="8">
    <source>
        <dbReference type="Proteomes" id="UP000533533"/>
    </source>
</evidence>
<proteinExistence type="inferred from homology"/>